<keyword evidence="2" id="KW-1185">Reference proteome</keyword>
<reference evidence="1 2" key="1">
    <citation type="submission" date="2019-07" db="EMBL/GenBank/DDBJ databases">
        <title>Flavobacterium sp. nov., isolated from glacier ice.</title>
        <authorList>
            <person name="Liu Q."/>
            <person name="Xin Y.-H."/>
        </authorList>
    </citation>
    <scope>NUCLEOTIDE SEQUENCE [LARGE SCALE GENOMIC DNA]</scope>
    <source>
        <strain evidence="1 2">ZT4R6</strain>
    </source>
</reference>
<dbReference type="OrthoDB" id="572713at2"/>
<proteinExistence type="predicted"/>
<organism evidence="1 2">
    <name type="scientific">Flavobacterium zepuense</name>
    <dbReference type="NCBI Taxonomy" id="2593302"/>
    <lineage>
        <taxon>Bacteria</taxon>
        <taxon>Pseudomonadati</taxon>
        <taxon>Bacteroidota</taxon>
        <taxon>Flavobacteriia</taxon>
        <taxon>Flavobacteriales</taxon>
        <taxon>Flavobacteriaceae</taxon>
        <taxon>Flavobacterium</taxon>
    </lineage>
</organism>
<dbReference type="Proteomes" id="UP000320643">
    <property type="component" value="Unassembled WGS sequence"/>
</dbReference>
<protein>
    <submittedName>
        <fullName evidence="1">Uncharacterized protein</fullName>
    </submittedName>
</protein>
<sequence>MIPEFIIVENALWPLLPAGIWNSDIDEVYSRLANNPHRLDLFEGMKRGVEIMFRAGCPQLFLDGSYVTGKPIPNDYEICWDATFVNPDLLDPVFMVFDKGREAQKKKYKGEYFPAFWIEQSSGKPFLDFFQQDKESGEKKGIIRIANYLR</sequence>
<evidence type="ECO:0000313" key="2">
    <source>
        <dbReference type="Proteomes" id="UP000320643"/>
    </source>
</evidence>
<dbReference type="EMBL" id="VJVZ01000003">
    <property type="protein sequence ID" value="TRW25957.1"/>
    <property type="molecule type" value="Genomic_DNA"/>
</dbReference>
<comment type="caution">
    <text evidence="1">The sequence shown here is derived from an EMBL/GenBank/DDBJ whole genome shotgun (WGS) entry which is preliminary data.</text>
</comment>
<dbReference type="Pfam" id="PF22014">
    <property type="entry name" value="DUF6932"/>
    <property type="match status" value="1"/>
</dbReference>
<dbReference type="RefSeq" id="WP_143372621.1">
    <property type="nucleotide sequence ID" value="NZ_VJVZ01000003.1"/>
</dbReference>
<dbReference type="InterPro" id="IPR053860">
    <property type="entry name" value="DUF6932"/>
</dbReference>
<name>A0A552V684_9FLAO</name>
<gene>
    <name evidence="1" type="ORF">FMM05_06970</name>
</gene>
<evidence type="ECO:0000313" key="1">
    <source>
        <dbReference type="EMBL" id="TRW25957.1"/>
    </source>
</evidence>
<accession>A0A552V684</accession>
<dbReference type="AlphaFoldDB" id="A0A552V684"/>